<dbReference type="Proteomes" id="UP001388673">
    <property type="component" value="Unassembled WGS sequence"/>
</dbReference>
<dbReference type="GO" id="GO:0003955">
    <property type="term" value="F:NAD(P)H dehydrogenase (quinone) activity"/>
    <property type="evidence" value="ECO:0007669"/>
    <property type="project" value="InterPro"/>
</dbReference>
<dbReference type="NCBIfam" id="TIGR01755">
    <property type="entry name" value="flav_wrbA"/>
    <property type="match status" value="1"/>
</dbReference>
<dbReference type="PANTHER" id="PTHR30546:SF23">
    <property type="entry name" value="FLAVOPROTEIN-LIKE PROTEIN YCP4-RELATED"/>
    <property type="match status" value="1"/>
</dbReference>
<dbReference type="KEGG" id="kne:92183603"/>
<evidence type="ECO:0000313" key="3">
    <source>
        <dbReference type="EMBL" id="KAK8845629.1"/>
    </source>
</evidence>
<dbReference type="SUPFAM" id="SSF52218">
    <property type="entry name" value="Flavoproteins"/>
    <property type="match status" value="1"/>
</dbReference>
<dbReference type="GO" id="GO:0010181">
    <property type="term" value="F:FMN binding"/>
    <property type="evidence" value="ECO:0007669"/>
    <property type="project" value="InterPro"/>
</dbReference>
<organism evidence="3 4">
    <name type="scientific">Kwoniella newhampshirensis</name>
    <dbReference type="NCBI Taxonomy" id="1651941"/>
    <lineage>
        <taxon>Eukaryota</taxon>
        <taxon>Fungi</taxon>
        <taxon>Dikarya</taxon>
        <taxon>Basidiomycota</taxon>
        <taxon>Agaricomycotina</taxon>
        <taxon>Tremellomycetes</taxon>
        <taxon>Tremellales</taxon>
        <taxon>Cryptococcaceae</taxon>
        <taxon>Kwoniella</taxon>
    </lineage>
</organism>
<name>A0AAW0YG96_9TREE</name>
<evidence type="ECO:0000259" key="2">
    <source>
        <dbReference type="PROSITE" id="PS50902"/>
    </source>
</evidence>
<comment type="similarity">
    <text evidence="1">Belongs to the WrbA family.</text>
</comment>
<dbReference type="FunFam" id="3.40.50.360:FF:000001">
    <property type="entry name" value="NAD(P)H dehydrogenase (Quinone) FQR1-like"/>
    <property type="match status" value="1"/>
</dbReference>
<dbReference type="Pfam" id="PF03358">
    <property type="entry name" value="FMN_red"/>
    <property type="match status" value="1"/>
</dbReference>
<dbReference type="PANTHER" id="PTHR30546">
    <property type="entry name" value="FLAVODOXIN-RELATED PROTEIN WRBA-RELATED"/>
    <property type="match status" value="1"/>
</dbReference>
<dbReference type="InterPro" id="IPR029039">
    <property type="entry name" value="Flavoprotein-like_sf"/>
</dbReference>
<dbReference type="InterPro" id="IPR008254">
    <property type="entry name" value="Flavodoxin/NO_synth"/>
</dbReference>
<dbReference type="AlphaFoldDB" id="A0AAW0YG96"/>
<proteinExistence type="inferred from homology"/>
<dbReference type="GO" id="GO:0016020">
    <property type="term" value="C:membrane"/>
    <property type="evidence" value="ECO:0007669"/>
    <property type="project" value="TreeGrafter"/>
</dbReference>
<comment type="caution">
    <text evidence="3">The sequence shown here is derived from an EMBL/GenBank/DDBJ whole genome shotgun (WGS) entry which is preliminary data.</text>
</comment>
<dbReference type="RefSeq" id="XP_066800437.1">
    <property type="nucleotide sequence ID" value="XM_066949429.1"/>
</dbReference>
<feature type="domain" description="Flavodoxin-like" evidence="2">
    <location>
        <begin position="16"/>
        <end position="204"/>
    </location>
</feature>
<sequence length="217" mass="23015">MISPSSTREHRSKPIIVVAFYSTYGHIGSLAEAIIKGAQATGAIVKPYFIEETLPKEVLEKMHAGSSLAPKYPLITPDDLKEADGIIFGAPTRYGRLPAQVSAFFDKTGGLWATGALTGKFVTMFTSAAGQHSGHESTMLTTYPYFAHHGLVYVPMGYSDPSIGNLTEVQGGTPYGASLIAGPDGSKQATAGDLSFAEHQGKYFGNFVSTFVKGKTA</sequence>
<protein>
    <submittedName>
        <fullName evidence="3">NAD(P)H:quinone oxidoreductase, type IV</fullName>
    </submittedName>
</protein>
<dbReference type="Gene3D" id="3.40.50.360">
    <property type="match status" value="1"/>
</dbReference>
<dbReference type="PROSITE" id="PS50902">
    <property type="entry name" value="FLAVODOXIN_LIKE"/>
    <property type="match status" value="1"/>
</dbReference>
<evidence type="ECO:0000256" key="1">
    <source>
        <dbReference type="ARBA" id="ARBA00006961"/>
    </source>
</evidence>
<gene>
    <name evidence="3" type="ORF">IAR55_006345</name>
</gene>
<reference evidence="3 4" key="1">
    <citation type="journal article" date="2024" name="bioRxiv">
        <title>Comparative genomics of Cryptococcus and Kwoniella reveals pathogenesis evolution and contrasting karyotype dynamics via intercentromeric recombination or chromosome fusion.</title>
        <authorList>
            <person name="Coelho M.A."/>
            <person name="David-Palma M."/>
            <person name="Shea T."/>
            <person name="Bowers K."/>
            <person name="McGinley-Smith S."/>
            <person name="Mohammad A.W."/>
            <person name="Gnirke A."/>
            <person name="Yurkov A.M."/>
            <person name="Nowrousian M."/>
            <person name="Sun S."/>
            <person name="Cuomo C.A."/>
            <person name="Heitman J."/>
        </authorList>
    </citation>
    <scope>NUCLEOTIDE SEQUENCE [LARGE SCALE GENOMIC DNA]</scope>
    <source>
        <strain evidence="3 4">CBS 13917</strain>
    </source>
</reference>
<dbReference type="NCBIfam" id="NF002999">
    <property type="entry name" value="PRK03767.1"/>
    <property type="match status" value="1"/>
</dbReference>
<accession>A0AAW0YG96</accession>
<evidence type="ECO:0000313" key="4">
    <source>
        <dbReference type="Proteomes" id="UP001388673"/>
    </source>
</evidence>
<dbReference type="InterPro" id="IPR010089">
    <property type="entry name" value="Flavoprotein_WrbA-like"/>
</dbReference>
<dbReference type="GeneID" id="92183603"/>
<dbReference type="EMBL" id="JBCAWK010000012">
    <property type="protein sequence ID" value="KAK8845629.1"/>
    <property type="molecule type" value="Genomic_DNA"/>
</dbReference>
<keyword evidence="4" id="KW-1185">Reference proteome</keyword>
<dbReference type="InterPro" id="IPR005025">
    <property type="entry name" value="FMN_Rdtase-like_dom"/>
</dbReference>